<comment type="caution">
    <text evidence="2">The sequence shown here is derived from an EMBL/GenBank/DDBJ whole genome shotgun (WGS) entry which is preliminary data.</text>
</comment>
<gene>
    <name evidence="2" type="ORF">BKE38_19860</name>
</gene>
<keyword evidence="2" id="KW-0808">Transferase</keyword>
<dbReference type="EMBL" id="MLCO01000211">
    <property type="protein sequence ID" value="ONG50043.1"/>
    <property type="molecule type" value="Genomic_DNA"/>
</dbReference>
<feature type="domain" description="Methyltransferase type 11" evidence="1">
    <location>
        <begin position="44"/>
        <end position="136"/>
    </location>
</feature>
<protein>
    <submittedName>
        <fullName evidence="2">Methyltransferase</fullName>
    </submittedName>
</protein>
<dbReference type="CDD" id="cd02440">
    <property type="entry name" value="AdoMet_MTases"/>
    <property type="match status" value="1"/>
</dbReference>
<dbReference type="AlphaFoldDB" id="A0A1V2H085"/>
<dbReference type="GO" id="GO:0008757">
    <property type="term" value="F:S-adenosylmethionine-dependent methyltransferase activity"/>
    <property type="evidence" value="ECO:0007669"/>
    <property type="project" value="InterPro"/>
</dbReference>
<proteinExistence type="predicted"/>
<dbReference type="PANTHER" id="PTHR43591">
    <property type="entry name" value="METHYLTRANSFERASE"/>
    <property type="match status" value="1"/>
</dbReference>
<dbReference type="Pfam" id="PF08241">
    <property type="entry name" value="Methyltransf_11"/>
    <property type="match status" value="1"/>
</dbReference>
<sequence length="248" mass="26766">MDAAEYALMDRAEAGMWWYRALRDRAEAALRDHAPNGPLAGPWLDCGCGTGGLLHHLARAFPAQPLVGLEYNPEAALRAAEKSGAVVAAGDAARLPFADRSFAAVASMDVLCHAAVDQEAALADMRRVLRPGGLLLLNLPAFAWLHSAHDRRVHNARRYTAREARALVQAAGYQDIRTDYWNALLLPLMVLQRKVLARDEAAASDVAPFPPWLDASLYAATRVESALAGIGLRYPAGGSVLVTARRPL</sequence>
<organism evidence="2 3">
    <name type="scientific">Teichococcus deserti</name>
    <dbReference type="NCBI Taxonomy" id="1817963"/>
    <lineage>
        <taxon>Bacteria</taxon>
        <taxon>Pseudomonadati</taxon>
        <taxon>Pseudomonadota</taxon>
        <taxon>Alphaproteobacteria</taxon>
        <taxon>Acetobacterales</taxon>
        <taxon>Roseomonadaceae</taxon>
        <taxon>Roseomonas</taxon>
    </lineage>
</organism>
<dbReference type="GO" id="GO:0032259">
    <property type="term" value="P:methylation"/>
    <property type="evidence" value="ECO:0007669"/>
    <property type="project" value="UniProtKB-KW"/>
</dbReference>
<keyword evidence="2" id="KW-0489">Methyltransferase</keyword>
<evidence type="ECO:0000313" key="3">
    <source>
        <dbReference type="Proteomes" id="UP000188879"/>
    </source>
</evidence>
<dbReference type="SUPFAM" id="SSF53335">
    <property type="entry name" value="S-adenosyl-L-methionine-dependent methyltransferases"/>
    <property type="match status" value="1"/>
</dbReference>
<name>A0A1V2H085_9PROT</name>
<evidence type="ECO:0000259" key="1">
    <source>
        <dbReference type="Pfam" id="PF08241"/>
    </source>
</evidence>
<dbReference type="Gene3D" id="3.40.50.150">
    <property type="entry name" value="Vaccinia Virus protein VP39"/>
    <property type="match status" value="1"/>
</dbReference>
<dbReference type="InterPro" id="IPR013216">
    <property type="entry name" value="Methyltransf_11"/>
</dbReference>
<evidence type="ECO:0000313" key="2">
    <source>
        <dbReference type="EMBL" id="ONG50043.1"/>
    </source>
</evidence>
<reference evidence="2 3" key="1">
    <citation type="submission" date="2016-10" db="EMBL/GenBank/DDBJ databases">
        <title>Draft Genome sequence of Roseomonas sp. strain M3.</title>
        <authorList>
            <person name="Subhash Y."/>
            <person name="Lee S."/>
        </authorList>
    </citation>
    <scope>NUCLEOTIDE SEQUENCE [LARGE SCALE GENOMIC DNA]</scope>
    <source>
        <strain evidence="2 3">M3</strain>
    </source>
</reference>
<dbReference type="OrthoDB" id="7171187at2"/>
<dbReference type="Proteomes" id="UP000188879">
    <property type="component" value="Unassembled WGS sequence"/>
</dbReference>
<accession>A0A1V2H085</accession>
<dbReference type="InterPro" id="IPR029063">
    <property type="entry name" value="SAM-dependent_MTases_sf"/>
</dbReference>
<keyword evidence="3" id="KW-1185">Reference proteome</keyword>
<dbReference type="RefSeq" id="WP_076959042.1">
    <property type="nucleotide sequence ID" value="NZ_MLCO01000211.1"/>
</dbReference>